<protein>
    <submittedName>
        <fullName evidence="5">HTH-type transcriptional activator RhaS</fullName>
    </submittedName>
</protein>
<keyword evidence="1" id="KW-0805">Transcription regulation</keyword>
<evidence type="ECO:0000313" key="5">
    <source>
        <dbReference type="EMBL" id="KAF1026038.1"/>
    </source>
</evidence>
<accession>A0A833PF72</accession>
<reference evidence="6" key="1">
    <citation type="journal article" date="2020" name="MBio">
        <title>Horizontal gene transfer to a defensive symbiont with a reduced genome amongst a multipartite beetle microbiome.</title>
        <authorList>
            <person name="Waterworth S.C."/>
            <person name="Florez L.V."/>
            <person name="Rees E.R."/>
            <person name="Hertweck C."/>
            <person name="Kaltenpoth M."/>
            <person name="Kwan J.C."/>
        </authorList>
    </citation>
    <scope>NUCLEOTIDE SEQUENCE [LARGE SCALE GENOMIC DNA]</scope>
</reference>
<comment type="caution">
    <text evidence="5">The sequence shown here is derived from an EMBL/GenBank/DDBJ whole genome shotgun (WGS) entry which is preliminary data.</text>
</comment>
<dbReference type="InterPro" id="IPR009057">
    <property type="entry name" value="Homeodomain-like_sf"/>
</dbReference>
<evidence type="ECO:0000256" key="1">
    <source>
        <dbReference type="ARBA" id="ARBA00023015"/>
    </source>
</evidence>
<dbReference type="SUPFAM" id="SSF46689">
    <property type="entry name" value="Homeodomain-like"/>
    <property type="match status" value="1"/>
</dbReference>
<dbReference type="InterPro" id="IPR018060">
    <property type="entry name" value="HTH_AraC"/>
</dbReference>
<dbReference type="InterPro" id="IPR037923">
    <property type="entry name" value="HTH-like"/>
</dbReference>
<dbReference type="SMART" id="SM00342">
    <property type="entry name" value="HTH_ARAC"/>
    <property type="match status" value="1"/>
</dbReference>
<dbReference type="Pfam" id="PF12833">
    <property type="entry name" value="HTH_18"/>
    <property type="match status" value="1"/>
</dbReference>
<gene>
    <name evidence="5" type="primary">rhaS_1</name>
    <name evidence="5" type="ORF">GAK29_01537</name>
</gene>
<dbReference type="GO" id="GO:0003700">
    <property type="term" value="F:DNA-binding transcription factor activity"/>
    <property type="evidence" value="ECO:0007669"/>
    <property type="project" value="InterPro"/>
</dbReference>
<dbReference type="GO" id="GO:0043565">
    <property type="term" value="F:sequence-specific DNA binding"/>
    <property type="evidence" value="ECO:0007669"/>
    <property type="project" value="InterPro"/>
</dbReference>
<dbReference type="InterPro" id="IPR018062">
    <property type="entry name" value="HTH_AraC-typ_CS"/>
</dbReference>
<dbReference type="PROSITE" id="PS00041">
    <property type="entry name" value="HTH_ARAC_FAMILY_1"/>
    <property type="match status" value="1"/>
</dbReference>
<evidence type="ECO:0000313" key="6">
    <source>
        <dbReference type="Proteomes" id="UP000490535"/>
    </source>
</evidence>
<dbReference type="InterPro" id="IPR003313">
    <property type="entry name" value="AraC-bd"/>
</dbReference>
<keyword evidence="3" id="KW-0804">Transcription</keyword>
<dbReference type="PANTHER" id="PTHR43280:SF2">
    <property type="entry name" value="HTH-TYPE TRANSCRIPTIONAL REGULATOR EXSA"/>
    <property type="match status" value="1"/>
</dbReference>
<evidence type="ECO:0000256" key="3">
    <source>
        <dbReference type="ARBA" id="ARBA00023163"/>
    </source>
</evidence>
<dbReference type="PANTHER" id="PTHR43280">
    <property type="entry name" value="ARAC-FAMILY TRANSCRIPTIONAL REGULATOR"/>
    <property type="match status" value="1"/>
</dbReference>
<organism evidence="5 6">
    <name type="scientific">Acinetobacter bereziniae</name>
    <name type="common">Acinetobacter genomosp. 10</name>
    <dbReference type="NCBI Taxonomy" id="106648"/>
    <lineage>
        <taxon>Bacteria</taxon>
        <taxon>Pseudomonadati</taxon>
        <taxon>Pseudomonadota</taxon>
        <taxon>Gammaproteobacteria</taxon>
        <taxon>Moraxellales</taxon>
        <taxon>Moraxellaceae</taxon>
        <taxon>Acinetobacter</taxon>
    </lineage>
</organism>
<name>A0A833PF72_ACIBZ</name>
<feature type="domain" description="HTH araC/xylS-type" evidence="4">
    <location>
        <begin position="179"/>
        <end position="277"/>
    </location>
</feature>
<evidence type="ECO:0000256" key="2">
    <source>
        <dbReference type="ARBA" id="ARBA00023125"/>
    </source>
</evidence>
<dbReference type="SUPFAM" id="SSF51215">
    <property type="entry name" value="Regulatory protein AraC"/>
    <property type="match status" value="1"/>
</dbReference>
<dbReference type="Pfam" id="PF02311">
    <property type="entry name" value="AraC_binding"/>
    <property type="match status" value="1"/>
</dbReference>
<keyword evidence="2" id="KW-0238">DNA-binding</keyword>
<dbReference type="EMBL" id="WNDP01000029">
    <property type="protein sequence ID" value="KAF1026038.1"/>
    <property type="molecule type" value="Genomic_DNA"/>
</dbReference>
<dbReference type="Proteomes" id="UP000490535">
    <property type="component" value="Unassembled WGS sequence"/>
</dbReference>
<dbReference type="AlphaFoldDB" id="A0A833PF72"/>
<proteinExistence type="predicted"/>
<dbReference type="PROSITE" id="PS01124">
    <property type="entry name" value="HTH_ARAC_FAMILY_2"/>
    <property type="match status" value="1"/>
</dbReference>
<evidence type="ECO:0000259" key="4">
    <source>
        <dbReference type="PROSITE" id="PS01124"/>
    </source>
</evidence>
<sequence>MCLLANVTFKYCGAGIVLMKSTIRINDISVSHGEHTHDFAQILFGERGNVICELEHGAFKLKQSNALFLPSDCQHLYTGKDTESRLIVVDIPLNDPTLNSICLSAGLDLKQLINEQALFNNISDFSRGVLTSVAQQGSNWNYHHEFVKQQTAILLLTDFLKNQIDESILRENCRLIKKEQIDQIIDRRLTAPPTGEELAKILNMSVSTMIAKFNQNLGMPPNKYIMKRRMEWAKYYIEICHFSLSRVTYELGFSNQPSFTRAFNRYYGFSPKQMKKTSIVN</sequence>
<dbReference type="Gene3D" id="1.10.10.60">
    <property type="entry name" value="Homeodomain-like"/>
    <property type="match status" value="1"/>
</dbReference>